<gene>
    <name evidence="2" type="ORF">GWI33_017963</name>
</gene>
<dbReference type="AlphaFoldDB" id="A0A834M8J7"/>
<dbReference type="Proteomes" id="UP000625711">
    <property type="component" value="Unassembled WGS sequence"/>
</dbReference>
<protein>
    <submittedName>
        <fullName evidence="2">Uncharacterized protein</fullName>
    </submittedName>
</protein>
<comment type="caution">
    <text evidence="2">The sequence shown here is derived from an EMBL/GenBank/DDBJ whole genome shotgun (WGS) entry which is preliminary data.</text>
</comment>
<organism evidence="2 3">
    <name type="scientific">Rhynchophorus ferrugineus</name>
    <name type="common">Red palm weevil</name>
    <name type="synonym">Curculio ferrugineus</name>
    <dbReference type="NCBI Taxonomy" id="354439"/>
    <lineage>
        <taxon>Eukaryota</taxon>
        <taxon>Metazoa</taxon>
        <taxon>Ecdysozoa</taxon>
        <taxon>Arthropoda</taxon>
        <taxon>Hexapoda</taxon>
        <taxon>Insecta</taxon>
        <taxon>Pterygota</taxon>
        <taxon>Neoptera</taxon>
        <taxon>Endopterygota</taxon>
        <taxon>Coleoptera</taxon>
        <taxon>Polyphaga</taxon>
        <taxon>Cucujiformia</taxon>
        <taxon>Curculionidae</taxon>
        <taxon>Dryophthorinae</taxon>
        <taxon>Rhynchophorus</taxon>
    </lineage>
</organism>
<feature type="coiled-coil region" evidence="1">
    <location>
        <begin position="242"/>
        <end position="272"/>
    </location>
</feature>
<evidence type="ECO:0000256" key="1">
    <source>
        <dbReference type="SAM" id="Coils"/>
    </source>
</evidence>
<evidence type="ECO:0000313" key="2">
    <source>
        <dbReference type="EMBL" id="KAF7268979.1"/>
    </source>
</evidence>
<keyword evidence="1" id="KW-0175">Coiled coil</keyword>
<evidence type="ECO:0000313" key="3">
    <source>
        <dbReference type="Proteomes" id="UP000625711"/>
    </source>
</evidence>
<reference evidence="2" key="1">
    <citation type="submission" date="2020-08" db="EMBL/GenBank/DDBJ databases">
        <title>Genome sequencing and assembly of the red palm weevil Rhynchophorus ferrugineus.</title>
        <authorList>
            <person name="Dias G.B."/>
            <person name="Bergman C.M."/>
            <person name="Manee M."/>
        </authorList>
    </citation>
    <scope>NUCLEOTIDE SEQUENCE</scope>
    <source>
        <strain evidence="2">AA-2017</strain>
        <tissue evidence="2">Whole larva</tissue>
    </source>
</reference>
<dbReference type="EMBL" id="JAACXV010014285">
    <property type="protein sequence ID" value="KAF7268979.1"/>
    <property type="molecule type" value="Genomic_DNA"/>
</dbReference>
<proteinExistence type="predicted"/>
<keyword evidence="3" id="KW-1185">Reference proteome</keyword>
<name>A0A834M8J7_RHYFE</name>
<accession>A0A834M8J7</accession>
<sequence length="309" mass="36232">MSDVVKSVTRGDYLDITKSTRNVQAQEQEMKDCIEFLKIANEKYRQNKIILEAIEDCLDDENNLDDNLKNKIRSIILSQELSQISVTENTSELQPYNGVLGVPLIKCELTYSESNKLTTCLKYNLETKYQKLKKAYFSLLGKDFTQLNIKDIDDPLKISQEDEELMQYKKELIVEQESYISQQLQLLDLLDELKNFRLKSVPKLAEQKIDESKIRSKINYLKSLLTTEKCRVDVFMETSYSIKAYTELIKDIKDQQEELKAEIGRLTDLKKKYKHISSMEYNEILKSYLQYKSAFEKKKKIYECIHGKS</sequence>
<dbReference type="OrthoDB" id="7696867at2759"/>